<protein>
    <recommendedName>
        <fullName evidence="8">S-adenosylmethionine decarboxylase proenzyme</fullName>
    </recommendedName>
</protein>
<sequence length="309" mass="34309">MERKDGNKTNSSRNCLQYEVPLGYSIEDIRPNGGIQKFRSAAYSNAPPLHSSNPPICKFFAIHCLSCVIYSRGSFIFPDHQPALHRSFSEEVAMLNEFFSDLIAEAYGIGDPVVPHRNWHIYSAMSGEGKPLMNGDDDGVTLEMCMTALEREKAAVFFKGSGKYRAQEMRNLSGISDIIPSHVICDFEFDPYGYSMNGIEGRGPAYSTVHVTPEDGFSYASYEAMGLDTGSVKLEDVVRRVLRCFSPGEFSIAVTCRGVARCRAVEDANVEGYTCQNIGNQELPGGWWVVYRNYSARNKECGVTTPPRP</sequence>
<dbReference type="InterPro" id="IPR012511">
    <property type="entry name" value="AdoMetDC_leader"/>
</dbReference>
<name>A0AAV5LYH6_9ROSI</name>
<comment type="caution">
    <text evidence="6">The sequence shown here is derived from an EMBL/GenBank/DDBJ whole genome shotgun (WGS) entry which is preliminary data.</text>
</comment>
<dbReference type="AlphaFoldDB" id="A0AAV5LYH6"/>
<organism evidence="6 7">
    <name type="scientific">Rubroshorea leprosula</name>
    <dbReference type="NCBI Taxonomy" id="152421"/>
    <lineage>
        <taxon>Eukaryota</taxon>
        <taxon>Viridiplantae</taxon>
        <taxon>Streptophyta</taxon>
        <taxon>Embryophyta</taxon>
        <taxon>Tracheophyta</taxon>
        <taxon>Spermatophyta</taxon>
        <taxon>Magnoliopsida</taxon>
        <taxon>eudicotyledons</taxon>
        <taxon>Gunneridae</taxon>
        <taxon>Pentapetalae</taxon>
        <taxon>rosids</taxon>
        <taxon>malvids</taxon>
        <taxon>Malvales</taxon>
        <taxon>Dipterocarpaceae</taxon>
        <taxon>Rubroshorea</taxon>
    </lineage>
</organism>
<dbReference type="NCBIfam" id="TIGR00535">
    <property type="entry name" value="SAM_DCase"/>
    <property type="match status" value="1"/>
</dbReference>
<comment type="pathway">
    <text evidence="1">Amine and polyamine biosynthesis; S-adenosylmethioninamine biosynthesis; S-adenosylmethioninamine from S-adenosyl-L-methionine: step 1/1.</text>
</comment>
<keyword evidence="4" id="KW-0620">Polyamine biosynthesis</keyword>
<evidence type="ECO:0000256" key="3">
    <source>
        <dbReference type="ARBA" id="ARBA00023066"/>
    </source>
</evidence>
<reference evidence="6 7" key="1">
    <citation type="journal article" date="2021" name="Commun. Biol.">
        <title>The genome of Shorea leprosula (Dipterocarpaceae) highlights the ecological relevance of drought in aseasonal tropical rainforests.</title>
        <authorList>
            <person name="Ng K.K.S."/>
            <person name="Kobayashi M.J."/>
            <person name="Fawcett J.A."/>
            <person name="Hatakeyama M."/>
            <person name="Paape T."/>
            <person name="Ng C.H."/>
            <person name="Ang C.C."/>
            <person name="Tnah L.H."/>
            <person name="Lee C.T."/>
            <person name="Nishiyama T."/>
            <person name="Sese J."/>
            <person name="O'Brien M.J."/>
            <person name="Copetti D."/>
            <person name="Mohd Noor M.I."/>
            <person name="Ong R.C."/>
            <person name="Putra M."/>
            <person name="Sireger I.Z."/>
            <person name="Indrioko S."/>
            <person name="Kosugi Y."/>
            <person name="Izuno A."/>
            <person name="Isagi Y."/>
            <person name="Lee S.L."/>
            <person name="Shimizu K.K."/>
        </authorList>
    </citation>
    <scope>NUCLEOTIDE SEQUENCE [LARGE SCALE GENOMIC DNA]</scope>
    <source>
        <strain evidence="6">214</strain>
    </source>
</reference>
<accession>A0AAV5LYH6</accession>
<dbReference type="SUPFAM" id="SSF56276">
    <property type="entry name" value="S-adenosylmethionine decarboxylase"/>
    <property type="match status" value="1"/>
</dbReference>
<evidence type="ECO:0000256" key="2">
    <source>
        <dbReference type="ARBA" id="ARBA00008466"/>
    </source>
</evidence>
<gene>
    <name evidence="6" type="ORF">SLEP1_g49561</name>
</gene>
<evidence type="ECO:0000256" key="5">
    <source>
        <dbReference type="ARBA" id="ARBA00048112"/>
    </source>
</evidence>
<dbReference type="InterPro" id="IPR048283">
    <property type="entry name" value="AdoMetDC-like"/>
</dbReference>
<evidence type="ECO:0000313" key="6">
    <source>
        <dbReference type="EMBL" id="GKV42119.1"/>
    </source>
</evidence>
<dbReference type="GO" id="GO:0004014">
    <property type="term" value="F:adenosylmethionine decarboxylase activity"/>
    <property type="evidence" value="ECO:0007669"/>
    <property type="project" value="UniProtKB-EC"/>
</dbReference>
<dbReference type="PANTHER" id="PTHR11570:SF0">
    <property type="entry name" value="S-ADENOSYLMETHIONINE DECARBOXYLASE PROENZYME"/>
    <property type="match status" value="1"/>
</dbReference>
<evidence type="ECO:0000256" key="1">
    <source>
        <dbReference type="ARBA" id="ARBA00004911"/>
    </source>
</evidence>
<dbReference type="Pfam" id="PF01536">
    <property type="entry name" value="SAM_decarbox"/>
    <property type="match status" value="1"/>
</dbReference>
<evidence type="ECO:0000256" key="4">
    <source>
        <dbReference type="ARBA" id="ARBA00023115"/>
    </source>
</evidence>
<dbReference type="Gene3D" id="3.60.90.10">
    <property type="entry name" value="S-adenosylmethionine decarboxylase"/>
    <property type="match status" value="1"/>
</dbReference>
<comment type="catalytic activity">
    <reaction evidence="5">
        <text>S-adenosyl-L-methionine + H(+) = S-adenosyl 3-(methylsulfanyl)propylamine + CO2</text>
        <dbReference type="Rhea" id="RHEA:15981"/>
        <dbReference type="ChEBI" id="CHEBI:15378"/>
        <dbReference type="ChEBI" id="CHEBI:16526"/>
        <dbReference type="ChEBI" id="CHEBI:57443"/>
        <dbReference type="ChEBI" id="CHEBI:59789"/>
        <dbReference type="EC" id="4.1.1.50"/>
    </reaction>
</comment>
<keyword evidence="7" id="KW-1185">Reference proteome</keyword>
<dbReference type="Pfam" id="PF08132">
    <property type="entry name" value="AdoMetDC_leader"/>
    <property type="match status" value="1"/>
</dbReference>
<dbReference type="PANTHER" id="PTHR11570">
    <property type="entry name" value="S-ADENOSYLMETHIONINE DECARBOXYLASE"/>
    <property type="match status" value="1"/>
</dbReference>
<proteinExistence type="inferred from homology"/>
<dbReference type="GO" id="GO:0005829">
    <property type="term" value="C:cytosol"/>
    <property type="evidence" value="ECO:0007669"/>
    <property type="project" value="TreeGrafter"/>
</dbReference>
<dbReference type="Proteomes" id="UP001054252">
    <property type="component" value="Unassembled WGS sequence"/>
</dbReference>
<dbReference type="InterPro" id="IPR016067">
    <property type="entry name" value="S-AdoMet_deCO2ase_core"/>
</dbReference>
<dbReference type="InterPro" id="IPR001985">
    <property type="entry name" value="S-AdoMet_decarboxylase_euk"/>
</dbReference>
<dbReference type="GO" id="GO:0006597">
    <property type="term" value="P:spermine biosynthetic process"/>
    <property type="evidence" value="ECO:0007669"/>
    <property type="project" value="InterPro"/>
</dbReference>
<dbReference type="EMBL" id="BPVZ01000155">
    <property type="protein sequence ID" value="GKV42119.1"/>
    <property type="molecule type" value="Genomic_DNA"/>
</dbReference>
<keyword evidence="3" id="KW-0745">Spermidine biosynthesis</keyword>
<comment type="similarity">
    <text evidence="2">Belongs to the eukaryotic AdoMetDC family.</text>
</comment>
<evidence type="ECO:0000313" key="7">
    <source>
        <dbReference type="Proteomes" id="UP001054252"/>
    </source>
</evidence>
<evidence type="ECO:0008006" key="8">
    <source>
        <dbReference type="Google" id="ProtNLM"/>
    </source>
</evidence>
<dbReference type="GO" id="GO:0008295">
    <property type="term" value="P:spermidine biosynthetic process"/>
    <property type="evidence" value="ECO:0007669"/>
    <property type="project" value="UniProtKB-KW"/>
</dbReference>